<proteinExistence type="predicted"/>
<dbReference type="Proteomes" id="UP001597068">
    <property type="component" value="Unassembled WGS sequence"/>
</dbReference>
<evidence type="ECO:0000256" key="2">
    <source>
        <dbReference type="ARBA" id="ARBA00023033"/>
    </source>
</evidence>
<protein>
    <submittedName>
        <fullName evidence="4">FAD-dependent monooxygenase</fullName>
    </submittedName>
</protein>
<evidence type="ECO:0000313" key="4">
    <source>
        <dbReference type="EMBL" id="MFD0926201.1"/>
    </source>
</evidence>
<comment type="caution">
    <text evidence="4">The sequence shown here is derived from an EMBL/GenBank/DDBJ whole genome shotgun (WGS) entry which is preliminary data.</text>
</comment>
<dbReference type="InterPro" id="IPR002938">
    <property type="entry name" value="FAD-bd"/>
</dbReference>
<keyword evidence="2 4" id="KW-0503">Monooxygenase</keyword>
<evidence type="ECO:0000259" key="3">
    <source>
        <dbReference type="Pfam" id="PF01494"/>
    </source>
</evidence>
<dbReference type="PANTHER" id="PTHR13789:SF309">
    <property type="entry name" value="PUTATIVE (AFU_ORTHOLOGUE AFUA_6G14510)-RELATED"/>
    <property type="match status" value="1"/>
</dbReference>
<accession>A0ABW3GB51</accession>
<name>A0ABW3GB51_9NOCA</name>
<dbReference type="InterPro" id="IPR036188">
    <property type="entry name" value="FAD/NAD-bd_sf"/>
</dbReference>
<dbReference type="RefSeq" id="WP_253645908.1">
    <property type="nucleotide sequence ID" value="NZ_BAAAMO010000002.1"/>
</dbReference>
<keyword evidence="5" id="KW-1185">Reference proteome</keyword>
<keyword evidence="1" id="KW-0560">Oxidoreductase</keyword>
<evidence type="ECO:0000256" key="1">
    <source>
        <dbReference type="ARBA" id="ARBA00023002"/>
    </source>
</evidence>
<organism evidence="4 5">
    <name type="scientific">Williamsia deligens</name>
    <dbReference type="NCBI Taxonomy" id="321325"/>
    <lineage>
        <taxon>Bacteria</taxon>
        <taxon>Bacillati</taxon>
        <taxon>Actinomycetota</taxon>
        <taxon>Actinomycetes</taxon>
        <taxon>Mycobacteriales</taxon>
        <taxon>Nocardiaceae</taxon>
        <taxon>Williamsia</taxon>
    </lineage>
</organism>
<dbReference type="Pfam" id="PF01494">
    <property type="entry name" value="FAD_binding_3"/>
    <property type="match status" value="1"/>
</dbReference>
<dbReference type="SUPFAM" id="SSF51905">
    <property type="entry name" value="FAD/NAD(P)-binding domain"/>
    <property type="match status" value="1"/>
</dbReference>
<dbReference type="Gene3D" id="3.50.50.60">
    <property type="entry name" value="FAD/NAD(P)-binding domain"/>
    <property type="match status" value="1"/>
</dbReference>
<dbReference type="EMBL" id="JBHTIL010000001">
    <property type="protein sequence ID" value="MFD0926201.1"/>
    <property type="molecule type" value="Genomic_DNA"/>
</dbReference>
<sequence>MRALVVGGGIGGPVLAMALRDRGVDVTVLERSAVGRRDQGSWFTVTPNGLSALAAVGALDDVRALGSPTGGNLVLGATGRRLGMIGAGAPLADGTTALSFRRPDLAAALLNLARHRGAEVVKGVRVTSASTDSDIATVTCEDGTTRSADVVIGADGIRSAVRRAIDTSAPTGRYLGLVNFGGITAAGTDHGLAPGVWTFVFGRRAFFGALPVADGRVVWFVNEPREAVSDHERAATTADDWRSHLTDLAAVDDSPFAALIAAGRLDLAGDNTHDLPSVPHWYRGRLGLIGDAVHAPAPSSGQGASMALEDAVVMGDLLARHTDDPATAFAAFETARRRRVEKIVAMGARSSSAKTPGAVQRVISEAIMRVVFRYVVTDRSQSWVTDYRVDADPALAR</sequence>
<dbReference type="PANTHER" id="PTHR13789">
    <property type="entry name" value="MONOOXYGENASE"/>
    <property type="match status" value="1"/>
</dbReference>
<dbReference type="GO" id="GO:0004497">
    <property type="term" value="F:monooxygenase activity"/>
    <property type="evidence" value="ECO:0007669"/>
    <property type="project" value="UniProtKB-KW"/>
</dbReference>
<reference evidence="5" key="1">
    <citation type="journal article" date="2019" name="Int. J. Syst. Evol. Microbiol.">
        <title>The Global Catalogue of Microorganisms (GCM) 10K type strain sequencing project: providing services to taxonomists for standard genome sequencing and annotation.</title>
        <authorList>
            <consortium name="The Broad Institute Genomics Platform"/>
            <consortium name="The Broad Institute Genome Sequencing Center for Infectious Disease"/>
            <person name="Wu L."/>
            <person name="Ma J."/>
        </authorList>
    </citation>
    <scope>NUCLEOTIDE SEQUENCE [LARGE SCALE GENOMIC DNA]</scope>
    <source>
        <strain evidence="5">CCUG 50873</strain>
    </source>
</reference>
<evidence type="ECO:0000313" key="5">
    <source>
        <dbReference type="Proteomes" id="UP001597068"/>
    </source>
</evidence>
<dbReference type="PRINTS" id="PR00420">
    <property type="entry name" value="RNGMNOXGNASE"/>
</dbReference>
<gene>
    <name evidence="4" type="ORF">ACFQ04_10685</name>
</gene>
<feature type="domain" description="FAD-binding" evidence="3">
    <location>
        <begin position="3"/>
        <end position="344"/>
    </location>
</feature>
<dbReference type="InterPro" id="IPR050493">
    <property type="entry name" value="FAD-dep_Monooxygenase_BioMet"/>
</dbReference>